<proteinExistence type="predicted"/>
<reference evidence="1" key="1">
    <citation type="submission" date="2016-08" db="EMBL/GenBank/DDBJ databases">
        <authorList>
            <person name="Seilhamer J.J."/>
        </authorList>
    </citation>
    <scope>NUCLEOTIDE SEQUENCE</scope>
    <source>
        <strain evidence="1">86</strain>
    </source>
</reference>
<evidence type="ECO:0000313" key="1">
    <source>
        <dbReference type="EMBL" id="SCM82602.1"/>
    </source>
</evidence>
<gene>
    <name evidence="1" type="ORF">KL86SPO_50373</name>
</gene>
<sequence>MGAKLLIELAVLFIRDEALRMNLSSFICRAQVKRGKKVFNGEIMLQKGAGQLGS</sequence>
<name>A0A212LYI3_9FIRM</name>
<dbReference type="EMBL" id="FMJE01000005">
    <property type="protein sequence ID" value="SCM82602.1"/>
    <property type="molecule type" value="Genomic_DNA"/>
</dbReference>
<accession>A0A212LYI3</accession>
<dbReference type="AlphaFoldDB" id="A0A212LYI3"/>
<protein>
    <submittedName>
        <fullName evidence="1">Uncharacterized protein</fullName>
    </submittedName>
</protein>
<organism evidence="1">
    <name type="scientific">uncultured Sporomusa sp</name>
    <dbReference type="NCBI Taxonomy" id="307249"/>
    <lineage>
        <taxon>Bacteria</taxon>
        <taxon>Bacillati</taxon>
        <taxon>Bacillota</taxon>
        <taxon>Negativicutes</taxon>
        <taxon>Selenomonadales</taxon>
        <taxon>Sporomusaceae</taxon>
        <taxon>Sporomusa</taxon>
        <taxon>environmental samples</taxon>
    </lineage>
</organism>